<gene>
    <name evidence="2" type="ORF">CGZ91_13435</name>
</gene>
<evidence type="ECO:0000313" key="2">
    <source>
        <dbReference type="EMBL" id="OYN88606.1"/>
    </source>
</evidence>
<sequence>MIPDPDRPGSWKVRFGVTDQSYVDPDDPRYIAFEYVQRITELLDAWAPEGERIRVLHIGGGGLTLPRYVAATRPTSAQIVLEPDAELTESVRRVVPLGKTSGIKVRPEDGRTGIAKIREATQDVVIVDAFAGARVPAELGTAEFLAEAARVLAPGGMFVMNLTDQAPFAYAKRLLAGVRQQWPNLSVAAEPATWKGRRFGNLVVAATAGTLPDTTRSMASAIFPQRRLAGKKLADWIGGAAPFTDADSMPSPEPPNLWR</sequence>
<accession>A0A255EAR4</accession>
<dbReference type="NCBIfam" id="NF037959">
    <property type="entry name" value="MFS_SpdSyn"/>
    <property type="match status" value="1"/>
</dbReference>
<keyword evidence="3" id="KW-1185">Reference proteome</keyword>
<dbReference type="SUPFAM" id="SSF53335">
    <property type="entry name" value="S-adenosyl-L-methionine-dependent methyltransferases"/>
    <property type="match status" value="1"/>
</dbReference>
<dbReference type="AlphaFoldDB" id="A0A255EAR4"/>
<dbReference type="PANTHER" id="PTHR43317:SF1">
    <property type="entry name" value="THERMOSPERMINE SYNTHASE ACAULIS5"/>
    <property type="match status" value="1"/>
</dbReference>
<dbReference type="InterPro" id="IPR029063">
    <property type="entry name" value="SAM-dependent_MTases_sf"/>
</dbReference>
<evidence type="ECO:0000313" key="3">
    <source>
        <dbReference type="Proteomes" id="UP000216300"/>
    </source>
</evidence>
<dbReference type="Gene3D" id="3.40.50.150">
    <property type="entry name" value="Vaccinia Virus protein VP39"/>
    <property type="match status" value="1"/>
</dbReference>
<evidence type="ECO:0000256" key="1">
    <source>
        <dbReference type="ARBA" id="ARBA00023115"/>
    </source>
</evidence>
<keyword evidence="1" id="KW-0620">Polyamine biosynthesis</keyword>
<organism evidence="2 3">
    <name type="scientific">Parenemella sanctibonifatiensis</name>
    <dbReference type="NCBI Taxonomy" id="2016505"/>
    <lineage>
        <taxon>Bacteria</taxon>
        <taxon>Bacillati</taxon>
        <taxon>Actinomycetota</taxon>
        <taxon>Actinomycetes</taxon>
        <taxon>Propionibacteriales</taxon>
        <taxon>Propionibacteriaceae</taxon>
        <taxon>Parenemella</taxon>
    </lineage>
</organism>
<protein>
    <submittedName>
        <fullName evidence="2">Spermidine synthase</fullName>
    </submittedName>
</protein>
<dbReference type="EMBL" id="NMVJ01000011">
    <property type="protein sequence ID" value="OYN88606.1"/>
    <property type="molecule type" value="Genomic_DNA"/>
</dbReference>
<dbReference type="CDD" id="cd02440">
    <property type="entry name" value="AdoMet_MTases"/>
    <property type="match status" value="1"/>
</dbReference>
<dbReference type="GO" id="GO:0006596">
    <property type="term" value="P:polyamine biosynthetic process"/>
    <property type="evidence" value="ECO:0007669"/>
    <property type="project" value="UniProtKB-KW"/>
</dbReference>
<dbReference type="PANTHER" id="PTHR43317">
    <property type="entry name" value="THERMOSPERMINE SYNTHASE ACAULIS5"/>
    <property type="match status" value="1"/>
</dbReference>
<dbReference type="OrthoDB" id="8221452at2"/>
<proteinExistence type="predicted"/>
<reference evidence="2 3" key="1">
    <citation type="submission" date="2017-07" db="EMBL/GenBank/DDBJ databases">
        <title>Draft whole genome sequences of clinical Proprionibacteriaceae strains.</title>
        <authorList>
            <person name="Bernier A.-M."/>
            <person name="Bernard K."/>
            <person name="Domingo M.-C."/>
        </authorList>
    </citation>
    <scope>NUCLEOTIDE SEQUENCE [LARGE SCALE GENOMIC DNA]</scope>
    <source>
        <strain evidence="2 3">NML 150081</strain>
    </source>
</reference>
<comment type="caution">
    <text evidence="2">The sequence shown here is derived from an EMBL/GenBank/DDBJ whole genome shotgun (WGS) entry which is preliminary data.</text>
</comment>
<dbReference type="Proteomes" id="UP000216300">
    <property type="component" value="Unassembled WGS sequence"/>
</dbReference>
<name>A0A255EAR4_9ACTN</name>